<dbReference type="GO" id="GO:0016887">
    <property type="term" value="F:ATP hydrolysis activity"/>
    <property type="evidence" value="ECO:0007669"/>
    <property type="project" value="RHEA"/>
</dbReference>
<dbReference type="InterPro" id="IPR027417">
    <property type="entry name" value="P-loop_NTPase"/>
</dbReference>
<dbReference type="Pfam" id="PF13361">
    <property type="entry name" value="UvrD_C"/>
    <property type="match status" value="1"/>
</dbReference>
<protein>
    <recommendedName>
        <fullName evidence="13">ATP-dependent helicase/nuclease subunit A</fullName>
        <ecNumber evidence="13">3.1.-.-</ecNumber>
        <ecNumber evidence="13">5.6.2.4</ecNumber>
    </recommendedName>
    <alternativeName>
        <fullName evidence="13">ATP-dependent helicase/nuclease AddA</fullName>
    </alternativeName>
    <alternativeName>
        <fullName evidence="13">DNA 3'-5' helicase AddA</fullName>
    </alternativeName>
</protein>
<dbReference type="AlphaFoldDB" id="A0A323TN44"/>
<evidence type="ECO:0000256" key="6">
    <source>
        <dbReference type="ARBA" id="ARBA00022839"/>
    </source>
</evidence>
<dbReference type="InterPro" id="IPR014016">
    <property type="entry name" value="UvrD-like_ATP-bd"/>
</dbReference>
<dbReference type="EMBL" id="PDOD01000001">
    <property type="protein sequence ID" value="PYZ95097.1"/>
    <property type="molecule type" value="Genomic_DNA"/>
</dbReference>
<keyword evidence="7 13" id="KW-0067">ATP-binding</keyword>
<dbReference type="PROSITE" id="PS51217">
    <property type="entry name" value="UVRD_HELICASE_CTER"/>
    <property type="match status" value="1"/>
</dbReference>
<comment type="function">
    <text evidence="13">The heterodimer acts as both an ATP-dependent DNA helicase and an ATP-dependent, dual-direction single-stranded exonuclease. Recognizes the chi site generating a DNA molecule suitable for the initiation of homologous recombination. The AddA nuclease domain is required for chi fragment generation; this subunit has the helicase and 3' -&gt; 5' nuclease activities.</text>
</comment>
<evidence type="ECO:0000256" key="8">
    <source>
        <dbReference type="ARBA" id="ARBA00023125"/>
    </source>
</evidence>
<name>A0A323TN44_9BACI</name>
<evidence type="ECO:0000256" key="3">
    <source>
        <dbReference type="ARBA" id="ARBA00022763"/>
    </source>
</evidence>
<feature type="domain" description="UvrD-like helicase C-terminal" evidence="16">
    <location>
        <begin position="521"/>
        <end position="809"/>
    </location>
</feature>
<dbReference type="Pfam" id="PF00580">
    <property type="entry name" value="UvrD-helicase"/>
    <property type="match status" value="1"/>
</dbReference>
<comment type="cofactor">
    <cofactor evidence="13">
        <name>Mg(2+)</name>
        <dbReference type="ChEBI" id="CHEBI:18420"/>
    </cofactor>
</comment>
<comment type="similarity">
    <text evidence="13">Belongs to the helicase family. AddA subfamily.</text>
</comment>
<dbReference type="GO" id="GO:0033202">
    <property type="term" value="C:DNA helicase complex"/>
    <property type="evidence" value="ECO:0007669"/>
    <property type="project" value="TreeGrafter"/>
</dbReference>
<dbReference type="InterPro" id="IPR038726">
    <property type="entry name" value="PDDEXK_AddAB-type"/>
</dbReference>
<dbReference type="NCBIfam" id="TIGR02785">
    <property type="entry name" value="addA_Gpos"/>
    <property type="match status" value="1"/>
</dbReference>
<keyword evidence="18" id="KW-1185">Reference proteome</keyword>
<dbReference type="SUPFAM" id="SSF52980">
    <property type="entry name" value="Restriction endonuclease-like"/>
    <property type="match status" value="1"/>
</dbReference>
<dbReference type="PANTHER" id="PTHR11070">
    <property type="entry name" value="UVRD / RECB / PCRA DNA HELICASE FAMILY MEMBER"/>
    <property type="match status" value="1"/>
</dbReference>
<dbReference type="Gene3D" id="3.90.320.10">
    <property type="match status" value="1"/>
</dbReference>
<dbReference type="InterPro" id="IPR011604">
    <property type="entry name" value="PDDEXK-like_dom_sf"/>
</dbReference>
<dbReference type="InterPro" id="IPR011335">
    <property type="entry name" value="Restrct_endonuc-II-like"/>
</dbReference>
<gene>
    <name evidence="13 17" type="primary">addA</name>
    <name evidence="17" type="ORF">CR194_06170</name>
</gene>
<dbReference type="PROSITE" id="PS51198">
    <property type="entry name" value="UVRD_HELICASE_ATP_BIND"/>
    <property type="match status" value="1"/>
</dbReference>
<evidence type="ECO:0000259" key="16">
    <source>
        <dbReference type="PROSITE" id="PS51217"/>
    </source>
</evidence>
<evidence type="ECO:0000256" key="4">
    <source>
        <dbReference type="ARBA" id="ARBA00022801"/>
    </source>
</evidence>
<comment type="caution">
    <text evidence="17">The sequence shown here is derived from an EMBL/GenBank/DDBJ whole genome shotgun (WGS) entry which is preliminary data.</text>
</comment>
<comment type="subunit">
    <text evidence="13">Heterodimer of AddA and AddB/RexB.</text>
</comment>
<evidence type="ECO:0000256" key="14">
    <source>
        <dbReference type="PROSITE-ProRule" id="PRU00560"/>
    </source>
</evidence>
<evidence type="ECO:0000256" key="12">
    <source>
        <dbReference type="ARBA" id="ARBA00048988"/>
    </source>
</evidence>
<evidence type="ECO:0000256" key="7">
    <source>
        <dbReference type="ARBA" id="ARBA00022840"/>
    </source>
</evidence>
<keyword evidence="2 13" id="KW-0547">Nucleotide-binding</keyword>
<dbReference type="GO" id="GO:0008408">
    <property type="term" value="F:3'-5' exonuclease activity"/>
    <property type="evidence" value="ECO:0007669"/>
    <property type="project" value="UniProtKB-UniRule"/>
</dbReference>
<keyword evidence="4 13" id="KW-0378">Hydrolase</keyword>
<dbReference type="CDD" id="cd17932">
    <property type="entry name" value="DEXQc_UvrD"/>
    <property type="match status" value="1"/>
</dbReference>
<dbReference type="GO" id="GO:0000724">
    <property type="term" value="P:double-strand break repair via homologous recombination"/>
    <property type="evidence" value="ECO:0007669"/>
    <property type="project" value="UniProtKB-UniRule"/>
</dbReference>
<evidence type="ECO:0000256" key="5">
    <source>
        <dbReference type="ARBA" id="ARBA00022806"/>
    </source>
</evidence>
<feature type="binding site" evidence="14">
    <location>
        <begin position="31"/>
        <end position="38"/>
    </location>
    <ligand>
        <name>ATP</name>
        <dbReference type="ChEBI" id="CHEBI:30616"/>
    </ligand>
</feature>
<dbReference type="Proteomes" id="UP000248214">
    <property type="component" value="Unassembled WGS sequence"/>
</dbReference>
<keyword evidence="10 13" id="KW-0413">Isomerase</keyword>
<dbReference type="GO" id="GO:0005829">
    <property type="term" value="C:cytosol"/>
    <property type="evidence" value="ECO:0007669"/>
    <property type="project" value="TreeGrafter"/>
</dbReference>
<dbReference type="Pfam" id="PF12705">
    <property type="entry name" value="PDDEXK_1"/>
    <property type="match status" value="1"/>
</dbReference>
<evidence type="ECO:0000313" key="18">
    <source>
        <dbReference type="Proteomes" id="UP000248214"/>
    </source>
</evidence>
<dbReference type="GO" id="GO:0003690">
    <property type="term" value="F:double-stranded DNA binding"/>
    <property type="evidence" value="ECO:0007669"/>
    <property type="project" value="UniProtKB-UniRule"/>
</dbReference>
<dbReference type="GO" id="GO:0043138">
    <property type="term" value="F:3'-5' DNA helicase activity"/>
    <property type="evidence" value="ECO:0007669"/>
    <property type="project" value="UniProtKB-UniRule"/>
</dbReference>
<proteinExistence type="inferred from homology"/>
<dbReference type="HAMAP" id="MF_01451">
    <property type="entry name" value="AddA"/>
    <property type="match status" value="1"/>
</dbReference>
<feature type="domain" description="UvrD-like helicase ATP-binding" evidence="15">
    <location>
        <begin position="10"/>
        <end position="481"/>
    </location>
</feature>
<evidence type="ECO:0000256" key="1">
    <source>
        <dbReference type="ARBA" id="ARBA00022722"/>
    </source>
</evidence>
<evidence type="ECO:0000256" key="9">
    <source>
        <dbReference type="ARBA" id="ARBA00023204"/>
    </source>
</evidence>
<organism evidence="17 18">
    <name type="scientific">Salipaludibacillus keqinensis</name>
    <dbReference type="NCBI Taxonomy" id="2045207"/>
    <lineage>
        <taxon>Bacteria</taxon>
        <taxon>Bacillati</taxon>
        <taxon>Bacillota</taxon>
        <taxon>Bacilli</taxon>
        <taxon>Bacillales</taxon>
        <taxon>Bacillaceae</taxon>
    </lineage>
</organism>
<dbReference type="EC" id="3.1.-.-" evidence="13"/>
<evidence type="ECO:0000256" key="2">
    <source>
        <dbReference type="ARBA" id="ARBA00022741"/>
    </source>
</evidence>
<dbReference type="PANTHER" id="PTHR11070:SF48">
    <property type="entry name" value="ATP-DEPENDENT HELICASE_NUCLEASE SUBUNIT A"/>
    <property type="match status" value="1"/>
</dbReference>
<keyword evidence="5 13" id="KW-0347">Helicase</keyword>
<comment type="catalytic activity">
    <reaction evidence="12 13">
        <text>ATP + H2O = ADP + phosphate + H(+)</text>
        <dbReference type="Rhea" id="RHEA:13065"/>
        <dbReference type="ChEBI" id="CHEBI:15377"/>
        <dbReference type="ChEBI" id="CHEBI:15378"/>
        <dbReference type="ChEBI" id="CHEBI:30616"/>
        <dbReference type="ChEBI" id="CHEBI:43474"/>
        <dbReference type="ChEBI" id="CHEBI:456216"/>
        <dbReference type="EC" id="5.6.2.4"/>
    </reaction>
</comment>
<dbReference type="FunFam" id="3.40.50.300:FF:001236">
    <property type="entry name" value="ATP-dependent helicase/nuclease subunit A"/>
    <property type="match status" value="1"/>
</dbReference>
<dbReference type="EC" id="5.6.2.4" evidence="13"/>
<sequence>MKIQPKPSDVTWTDDQWKAISAEGNNILVAAAAGSGKTAVLVERIIRKVADTDIPIDVDRLLVVTFTNAAAAEMRHRIGEAIEKKLATDPRSLHLRRQLSLLHRANISTLHSFCMNVVRKYYYEVEVDPNFRILDDTEGQLIREEVIDDMFEEEYGKDDNQVFFDLVDQYSGDRSDDKLRSLVLHLFSFSRSHPQPFQWLDGIIDNYELKQVSDVGELSWAKEALHHVRNQLSYAASAVEQGLQITKEPEGPYKYADTFVDELTQLQHLSAASTWEDMYERFQSIHFGRIPSISKKDAVDHALKEKAKNFRDEAKEMVTQCKDHFFQLPPQVILEDLQLMGPTLKKLSGLVKRFSDRYMFEKRDKGVLDFSDLEHLCLEILTDQDELKKGFVSPSKAAQEFADFFSELLVDEYQDTNLVQETIISLLSKGDNLFMVGDVKQSIYRFRLAEPTLFMKKYKQFQLDGSGEGMRIDLSKNFRSRSEILDGTNFIFRQIMDEEVGEITYDDAAELKLGNMEYPTQSGLEANVVLVNKGEPIEGSTEETDDPSEDSMEEELETSQLEARAMIAEMKKMIQTQYPVYDKNTKETRPITYRDMVILMRSMPWSETIMDECKKAGIPVYAELSTGYFDAVEIRVMLSLLKTIDNPYQDIPLASVLRSSIVHMTEEELAQIRLFAKRSSFYEALKVAGASTNEDISLRDKCDSFITQLIQWRKISRSKSLSELIWQLYQDTGFYDYVGGMPGGKQRQANLRALYDRSRAYESTSFRGLFRFLRFVDRMEERGDDLGTARALGEQEDVVRMMTIHKSKGLEFPVVFMAGMNKMFNRQDLRGDYLLHKELGLGSKRIDPQLRLAYPTIPQQVIKERIKAESLAEEMRVLYVGMTRAKEKIYLIGTVKDVEKSFDKWQESINQPQWLLPNRNRQKASSFLDWIAPAVLRHQSSQTLLDKLEIDQGEILDYVFRDDSIWQIDIVNKDVLQEEGITEILPSHETERQVRLLESVPLESEDKERVTAQLEWRYPYKDATTHRAKQSVSDLKREMQDEYSEQLLATGFQSKYADRPNFLQQKSFQSAEMGTIMHTMMQHLPLSIEASLESVTAERDRLVSKEIFTLEEAEQINVEHIVQFLQSSIGMAMSASSDIYREIPFSFRIPASEAYTTWEQKEDDYVFVQGMIDAAFRGTDGQLILVDYKTDNVKQRFQDHSADEVKRHFKDKYRYQIELYRRALSDSWSEPVSECYLYLFDGDYLIKM</sequence>
<reference evidence="17 18" key="1">
    <citation type="submission" date="2017-10" db="EMBL/GenBank/DDBJ databases">
        <title>Bacillus sp. nov., a halophilic bacterium isolated from a Keqin Lake.</title>
        <authorList>
            <person name="Wang H."/>
        </authorList>
    </citation>
    <scope>NUCLEOTIDE SEQUENCE [LARGE SCALE GENOMIC DNA]</scope>
    <source>
        <strain evidence="17 18">KQ-12</strain>
    </source>
</reference>
<dbReference type="OrthoDB" id="9810135at2"/>
<dbReference type="InterPro" id="IPR014017">
    <property type="entry name" value="DNA_helicase_UvrD-like_C"/>
</dbReference>
<dbReference type="InterPro" id="IPR000212">
    <property type="entry name" value="DNA_helicase_UvrD/REP"/>
</dbReference>
<dbReference type="Gene3D" id="6.10.250.2380">
    <property type="match status" value="1"/>
</dbReference>
<keyword evidence="1 13" id="KW-0540">Nuclease</keyword>
<comment type="catalytic activity">
    <reaction evidence="11 13">
        <text>Couples ATP hydrolysis with the unwinding of duplex DNA by translocating in the 3'-5' direction.</text>
        <dbReference type="EC" id="5.6.2.4"/>
    </reaction>
</comment>
<evidence type="ECO:0000313" key="17">
    <source>
        <dbReference type="EMBL" id="PYZ95097.1"/>
    </source>
</evidence>
<keyword evidence="6 13" id="KW-0269">Exonuclease</keyword>
<evidence type="ECO:0000256" key="10">
    <source>
        <dbReference type="ARBA" id="ARBA00023235"/>
    </source>
</evidence>
<keyword evidence="8 13" id="KW-0238">DNA-binding</keyword>
<keyword evidence="9 13" id="KW-0234">DNA repair</keyword>
<dbReference type="InterPro" id="IPR014152">
    <property type="entry name" value="AddA"/>
</dbReference>
<evidence type="ECO:0000259" key="15">
    <source>
        <dbReference type="PROSITE" id="PS51198"/>
    </source>
</evidence>
<evidence type="ECO:0000256" key="11">
    <source>
        <dbReference type="ARBA" id="ARBA00034617"/>
    </source>
</evidence>
<dbReference type="GO" id="GO:0005524">
    <property type="term" value="F:ATP binding"/>
    <property type="evidence" value="ECO:0007669"/>
    <property type="project" value="UniProtKB-UniRule"/>
</dbReference>
<dbReference type="SUPFAM" id="SSF52540">
    <property type="entry name" value="P-loop containing nucleoside triphosphate hydrolases"/>
    <property type="match status" value="1"/>
</dbReference>
<accession>A0A323TN44</accession>
<keyword evidence="3 13" id="KW-0227">DNA damage</keyword>
<dbReference type="Gene3D" id="3.40.50.300">
    <property type="entry name" value="P-loop containing nucleotide triphosphate hydrolases"/>
    <property type="match status" value="3"/>
</dbReference>
<evidence type="ECO:0000256" key="13">
    <source>
        <dbReference type="HAMAP-Rule" id="MF_01451"/>
    </source>
</evidence>
<dbReference type="RefSeq" id="WP_110608732.1">
    <property type="nucleotide sequence ID" value="NZ_PDOD01000001.1"/>
</dbReference>